<evidence type="ECO:0000313" key="2">
    <source>
        <dbReference type="EMBL" id="CAK9162747.1"/>
    </source>
</evidence>
<keyword evidence="1" id="KW-0812">Transmembrane</keyword>
<dbReference type="InterPro" id="IPR040411">
    <property type="entry name" value="At5g23160-like"/>
</dbReference>
<protein>
    <submittedName>
        <fullName evidence="2">Uncharacterized protein</fullName>
    </submittedName>
</protein>
<dbReference type="AlphaFoldDB" id="A0ABC8T6Q7"/>
<keyword evidence="1" id="KW-1133">Transmembrane helix</keyword>
<keyword evidence="1" id="KW-0472">Membrane</keyword>
<reference evidence="2 3" key="1">
    <citation type="submission" date="2024-02" db="EMBL/GenBank/DDBJ databases">
        <authorList>
            <person name="Vignale AGUSTIN F."/>
            <person name="Sosa J E."/>
            <person name="Modenutti C."/>
        </authorList>
    </citation>
    <scope>NUCLEOTIDE SEQUENCE [LARGE SCALE GENOMIC DNA]</scope>
</reference>
<comment type="caution">
    <text evidence="2">The sequence shown here is derived from an EMBL/GenBank/DDBJ whole genome shotgun (WGS) entry which is preliminary data.</text>
</comment>
<name>A0ABC8T6Q7_9AQUA</name>
<dbReference type="PANTHER" id="PTHR34379:SF3">
    <property type="entry name" value="PROTEIN, PUTATIVE-RELATED"/>
    <property type="match status" value="1"/>
</dbReference>
<evidence type="ECO:0000313" key="3">
    <source>
        <dbReference type="Proteomes" id="UP001642360"/>
    </source>
</evidence>
<organism evidence="2 3">
    <name type="scientific">Ilex paraguariensis</name>
    <name type="common">yerba mate</name>
    <dbReference type="NCBI Taxonomy" id="185542"/>
    <lineage>
        <taxon>Eukaryota</taxon>
        <taxon>Viridiplantae</taxon>
        <taxon>Streptophyta</taxon>
        <taxon>Embryophyta</taxon>
        <taxon>Tracheophyta</taxon>
        <taxon>Spermatophyta</taxon>
        <taxon>Magnoliopsida</taxon>
        <taxon>eudicotyledons</taxon>
        <taxon>Gunneridae</taxon>
        <taxon>Pentapetalae</taxon>
        <taxon>asterids</taxon>
        <taxon>campanulids</taxon>
        <taxon>Aquifoliales</taxon>
        <taxon>Aquifoliaceae</taxon>
        <taxon>Ilex</taxon>
    </lineage>
</organism>
<dbReference type="Proteomes" id="UP001642360">
    <property type="component" value="Unassembled WGS sequence"/>
</dbReference>
<dbReference type="PANTHER" id="PTHR34379">
    <property type="entry name" value="OS07G0553800 PROTEIN"/>
    <property type="match status" value="1"/>
</dbReference>
<gene>
    <name evidence="2" type="ORF">ILEXP_LOCUS31692</name>
</gene>
<proteinExistence type="predicted"/>
<evidence type="ECO:0000256" key="1">
    <source>
        <dbReference type="SAM" id="Phobius"/>
    </source>
</evidence>
<keyword evidence="3" id="KW-1185">Reference proteome</keyword>
<sequence>MAESPDSTGKTEQPKSICFLGCFGSYEKVSEKNPFPETVKSGIPENTRWFSWSRFRMKKSTVKTVPVDATLSGKDNRGREIMVLRSVKKVSSKRHTSVNGIMPCEIPAVSPDLIVPEKPQKIRYGNVQNIILDSLKSLDQPELVEEDTCQRGSSQKMKTKKNCIRYSESSENEYKVCQTTVSLSHSASFPSRKQKKAPAHTAKNSKAIEYTPHKKTESFGGKFEPIIGMSIIMVILLIMAFWGKLCAILCTCAWLYLVPTFGATAEPNAIVKKSFNSGNLYLNSNEYKKKVILEGFLERNHRNVVGNLLV</sequence>
<feature type="transmembrane region" description="Helical" evidence="1">
    <location>
        <begin position="231"/>
        <end position="257"/>
    </location>
</feature>
<dbReference type="EMBL" id="CAUOFW020003946">
    <property type="protein sequence ID" value="CAK9162747.1"/>
    <property type="molecule type" value="Genomic_DNA"/>
</dbReference>
<accession>A0ABC8T6Q7</accession>